<dbReference type="AlphaFoldDB" id="U4TXS3"/>
<keyword evidence="7" id="KW-0378">Hydrolase</keyword>
<reference evidence="15" key="1">
    <citation type="journal article" date="2013" name="Genome Announc.">
        <title>Whole-Genome Sequencing of Lactobacillus shenzhenensis Strain LY-73T.</title>
        <authorList>
            <person name="Lin Z."/>
            <person name="Liu Z."/>
            <person name="Yang R."/>
            <person name="Zou Y."/>
            <person name="Wan D."/>
            <person name="Chen J."/>
            <person name="Guo M."/>
            <person name="Zhao J."/>
            <person name="Fang C."/>
            <person name="Yang R."/>
            <person name="Liu F."/>
        </authorList>
    </citation>
    <scope>NUCLEOTIDE SEQUENCE [LARGE SCALE GENOMIC DNA]</scope>
    <source>
        <strain evidence="15">LY-73</strain>
    </source>
</reference>
<feature type="domain" description="ABC transmembrane type-1" evidence="13">
    <location>
        <begin position="36"/>
        <end position="319"/>
    </location>
</feature>
<dbReference type="SMART" id="SM00382">
    <property type="entry name" value="AAA"/>
    <property type="match status" value="1"/>
</dbReference>
<evidence type="ECO:0000256" key="10">
    <source>
        <dbReference type="ARBA" id="ARBA00023136"/>
    </source>
</evidence>
<proteinExistence type="predicted"/>
<keyword evidence="7" id="KW-0788">Thiol protease</keyword>
<feature type="transmembrane region" description="Helical" evidence="11">
    <location>
        <begin position="36"/>
        <end position="59"/>
    </location>
</feature>
<evidence type="ECO:0000259" key="12">
    <source>
        <dbReference type="PROSITE" id="PS50893"/>
    </source>
</evidence>
<evidence type="ECO:0000256" key="1">
    <source>
        <dbReference type="ARBA" id="ARBA00004651"/>
    </source>
</evidence>
<evidence type="ECO:0000256" key="6">
    <source>
        <dbReference type="ARBA" id="ARBA00022741"/>
    </source>
</evidence>
<dbReference type="OrthoDB" id="9802264at2"/>
<keyword evidence="8" id="KW-0067">ATP-binding</keyword>
<dbReference type="GO" id="GO:0045454">
    <property type="term" value="P:cell redox homeostasis"/>
    <property type="evidence" value="ECO:0007669"/>
    <property type="project" value="InterPro"/>
</dbReference>
<dbReference type="NCBIfam" id="TIGR02868">
    <property type="entry name" value="CydC"/>
    <property type="match status" value="1"/>
</dbReference>
<dbReference type="eggNOG" id="COG4987">
    <property type="taxonomic scope" value="Bacteria"/>
</dbReference>
<dbReference type="PROSITE" id="PS00211">
    <property type="entry name" value="ABC_TRANSPORTER_1"/>
    <property type="match status" value="1"/>
</dbReference>
<dbReference type="InterPro" id="IPR036640">
    <property type="entry name" value="ABC1_TM_sf"/>
</dbReference>
<keyword evidence="10 11" id="KW-0472">Membrane</keyword>
<dbReference type="Pfam" id="PF00005">
    <property type="entry name" value="ABC_tran"/>
    <property type="match status" value="1"/>
</dbReference>
<dbReference type="GO" id="GO:0015421">
    <property type="term" value="F:ABC-type oligopeptide transporter activity"/>
    <property type="evidence" value="ECO:0007669"/>
    <property type="project" value="TreeGrafter"/>
</dbReference>
<keyword evidence="2" id="KW-0813">Transport</keyword>
<dbReference type="InterPro" id="IPR039421">
    <property type="entry name" value="Type_1_exporter"/>
</dbReference>
<organism evidence="14 15">
    <name type="scientific">Schleiferilactobacillus shenzhenensis LY-73</name>
    <dbReference type="NCBI Taxonomy" id="1231336"/>
    <lineage>
        <taxon>Bacteria</taxon>
        <taxon>Bacillati</taxon>
        <taxon>Bacillota</taxon>
        <taxon>Bacilli</taxon>
        <taxon>Lactobacillales</taxon>
        <taxon>Lactobacillaceae</taxon>
        <taxon>Schleiferilactobacillus</taxon>
    </lineage>
</organism>
<evidence type="ECO:0000256" key="2">
    <source>
        <dbReference type="ARBA" id="ARBA00022448"/>
    </source>
</evidence>
<keyword evidence="15" id="KW-1185">Reference proteome</keyword>
<dbReference type="InterPro" id="IPR011527">
    <property type="entry name" value="ABC1_TM_dom"/>
</dbReference>
<dbReference type="GO" id="GO:0006508">
    <property type="term" value="P:proteolysis"/>
    <property type="evidence" value="ECO:0007669"/>
    <property type="project" value="UniProtKB-KW"/>
</dbReference>
<dbReference type="Proteomes" id="UP000030647">
    <property type="component" value="Unassembled WGS sequence"/>
</dbReference>
<gene>
    <name evidence="14" type="primary">cydD</name>
    <name evidence="14" type="ORF">L248_0292</name>
</gene>
<dbReference type="InterPro" id="IPR027417">
    <property type="entry name" value="P-loop_NTPase"/>
</dbReference>
<feature type="transmembrane region" description="Helical" evidence="11">
    <location>
        <begin position="150"/>
        <end position="171"/>
    </location>
</feature>
<keyword evidence="3" id="KW-1003">Cell membrane</keyword>
<feature type="transmembrane region" description="Helical" evidence="11">
    <location>
        <begin position="65"/>
        <end position="84"/>
    </location>
</feature>
<dbReference type="Gene3D" id="3.40.50.300">
    <property type="entry name" value="P-loop containing nucleotide triphosphate hydrolases"/>
    <property type="match status" value="1"/>
</dbReference>
<dbReference type="InterPro" id="IPR003593">
    <property type="entry name" value="AAA+_ATPase"/>
</dbReference>
<evidence type="ECO:0000256" key="9">
    <source>
        <dbReference type="ARBA" id="ARBA00022989"/>
    </source>
</evidence>
<dbReference type="HOGENOM" id="CLU_000604_84_9_9"/>
<dbReference type="GO" id="GO:0005886">
    <property type="term" value="C:plasma membrane"/>
    <property type="evidence" value="ECO:0007669"/>
    <property type="project" value="UniProtKB-SubCell"/>
</dbReference>
<dbReference type="GO" id="GO:0016887">
    <property type="term" value="F:ATP hydrolysis activity"/>
    <property type="evidence" value="ECO:0007669"/>
    <property type="project" value="InterPro"/>
</dbReference>
<keyword evidence="9 11" id="KW-1133">Transmembrane helix</keyword>
<dbReference type="FunFam" id="3.40.50.300:FF:000299">
    <property type="entry name" value="ABC transporter ATP-binding protein/permease"/>
    <property type="match status" value="1"/>
</dbReference>
<evidence type="ECO:0000313" key="14">
    <source>
        <dbReference type="EMBL" id="ERL66613.1"/>
    </source>
</evidence>
<evidence type="ECO:0000256" key="11">
    <source>
        <dbReference type="SAM" id="Phobius"/>
    </source>
</evidence>
<dbReference type="STRING" id="1231336.L248_0292"/>
<dbReference type="SUPFAM" id="SSF90123">
    <property type="entry name" value="ABC transporter transmembrane region"/>
    <property type="match status" value="1"/>
</dbReference>
<feature type="transmembrane region" description="Helical" evidence="11">
    <location>
        <begin position="262"/>
        <end position="280"/>
    </location>
</feature>
<evidence type="ECO:0000256" key="7">
    <source>
        <dbReference type="ARBA" id="ARBA00022807"/>
    </source>
</evidence>
<accession>U4TXS3</accession>
<dbReference type="PANTHER" id="PTHR43394:SF1">
    <property type="entry name" value="ATP-BINDING CASSETTE SUB-FAMILY B MEMBER 10, MITOCHONDRIAL"/>
    <property type="match status" value="1"/>
</dbReference>
<evidence type="ECO:0000259" key="13">
    <source>
        <dbReference type="PROSITE" id="PS50929"/>
    </source>
</evidence>
<dbReference type="PROSITE" id="PS50929">
    <property type="entry name" value="ABC_TM1F"/>
    <property type="match status" value="1"/>
</dbReference>
<dbReference type="InterPro" id="IPR003439">
    <property type="entry name" value="ABC_transporter-like_ATP-bd"/>
</dbReference>
<dbReference type="GO" id="GO:0034775">
    <property type="term" value="P:glutathione transmembrane transport"/>
    <property type="evidence" value="ECO:0007669"/>
    <property type="project" value="InterPro"/>
</dbReference>
<feature type="transmembrane region" description="Helical" evidence="11">
    <location>
        <begin position="177"/>
        <end position="195"/>
    </location>
</feature>
<dbReference type="PROSITE" id="PS50893">
    <property type="entry name" value="ABC_TRANSPORTER_2"/>
    <property type="match status" value="1"/>
</dbReference>
<dbReference type="GO" id="GO:0008234">
    <property type="term" value="F:cysteine-type peptidase activity"/>
    <property type="evidence" value="ECO:0007669"/>
    <property type="project" value="UniProtKB-KW"/>
</dbReference>
<keyword evidence="6" id="KW-0547">Nucleotide-binding</keyword>
<dbReference type="CDD" id="cd03247">
    <property type="entry name" value="ABCC_cytochrome_bd"/>
    <property type="match status" value="1"/>
</dbReference>
<sequence>MQSSNNKGRLRDYLRAWHDDHWFWPFLKQNKWRLSLIFFVGLLTFICAAALMFTSGYLISKSATHPFNIFAVYVPIVLTRAFGIGRPVFKYLERINSHNWVLNVVSKLRVQLYKTLAKDATFLQEHQQTGKIFGLLADDLDHLENFYLRMIFPTVVAYLVWLLVVIAVGVFTWPGALFVAAVLALILLVVPLFSLRQAGSVYGVQKARKAHEYTAVTEHYLGLGDWVITHRQQGFSAAGADDAQVNQASVTHQERFQRWRNFLIQVIFGLLGVALIFASQRMLGTSQAQANYAAAVVLSLFPLIDCFLPVAQAMGEVPLYSDSLGHLNELTASVAADTPAPVTQAPTPTAIHEIRFDHVTFAYGPDQPKLLDDFSLTIHGGEKVAILGPSGEGKTTILQLLLGDLTPQQGTITVNGTPVAALQDARPALYGYLNQAPFLFNTTIRDNIRLGSPAATDEEIWAALKAVGLASLIRSLPDQLATPVTESGQRFSGGQQQRLVLARILLKKTPVLLLDEPTIGLDPITEQALMAMIMKASAGRTLIWVTHHLQGLEHADQAIFLTDGRITMAGAPRTLYRDNARFRALYALDVGRL</sequence>
<dbReference type="GO" id="GO:0005524">
    <property type="term" value="F:ATP binding"/>
    <property type="evidence" value="ECO:0007669"/>
    <property type="project" value="UniProtKB-KW"/>
</dbReference>
<evidence type="ECO:0000256" key="5">
    <source>
        <dbReference type="ARBA" id="ARBA00022692"/>
    </source>
</evidence>
<dbReference type="Gene3D" id="1.20.1560.10">
    <property type="entry name" value="ABC transporter type 1, transmembrane domain"/>
    <property type="match status" value="1"/>
</dbReference>
<name>U4TXS3_9LACO</name>
<dbReference type="InterPro" id="IPR017871">
    <property type="entry name" value="ABC_transporter-like_CS"/>
</dbReference>
<protein>
    <submittedName>
        <fullName evidence="14">CydD</fullName>
    </submittedName>
</protein>
<comment type="subcellular location">
    <subcellularLocation>
        <location evidence="1">Cell membrane</location>
        <topology evidence="1">Multi-pass membrane protein</topology>
    </subcellularLocation>
</comment>
<dbReference type="EMBL" id="KI271582">
    <property type="protein sequence ID" value="ERL66613.1"/>
    <property type="molecule type" value="Genomic_DNA"/>
</dbReference>
<keyword evidence="4" id="KW-0645">Protease</keyword>
<dbReference type="InterPro" id="IPR014223">
    <property type="entry name" value="ABC_CydC/D"/>
</dbReference>
<dbReference type="SUPFAM" id="SSF52540">
    <property type="entry name" value="P-loop containing nucleoside triphosphate hydrolases"/>
    <property type="match status" value="1"/>
</dbReference>
<dbReference type="RefSeq" id="WP_022528239.1">
    <property type="nucleotide sequence ID" value="NZ_KI271582.1"/>
</dbReference>
<feature type="domain" description="ABC transporter" evidence="12">
    <location>
        <begin position="354"/>
        <end position="588"/>
    </location>
</feature>
<keyword evidence="5 11" id="KW-0812">Transmembrane</keyword>
<evidence type="ECO:0000256" key="8">
    <source>
        <dbReference type="ARBA" id="ARBA00022840"/>
    </source>
</evidence>
<evidence type="ECO:0000313" key="15">
    <source>
        <dbReference type="Proteomes" id="UP000030647"/>
    </source>
</evidence>
<evidence type="ECO:0000256" key="4">
    <source>
        <dbReference type="ARBA" id="ARBA00022670"/>
    </source>
</evidence>
<dbReference type="PANTHER" id="PTHR43394">
    <property type="entry name" value="ATP-DEPENDENT PERMEASE MDL1, MITOCHONDRIAL"/>
    <property type="match status" value="1"/>
</dbReference>
<evidence type="ECO:0000256" key="3">
    <source>
        <dbReference type="ARBA" id="ARBA00022475"/>
    </source>
</evidence>